<dbReference type="EMBL" id="JACHHJ010000004">
    <property type="protein sequence ID" value="MBB6450825.1"/>
    <property type="molecule type" value="Genomic_DNA"/>
</dbReference>
<dbReference type="AlphaFoldDB" id="A0A841Q0L4"/>
<comment type="caution">
    <text evidence="1">The sequence shown here is derived from an EMBL/GenBank/DDBJ whole genome shotgun (WGS) entry which is preliminary data.</text>
</comment>
<protein>
    <submittedName>
        <fullName evidence="1">Uncharacterized protein</fullName>
    </submittedName>
</protein>
<keyword evidence="2" id="KW-1185">Reference proteome</keyword>
<dbReference type="Proteomes" id="UP000568839">
    <property type="component" value="Unassembled WGS sequence"/>
</dbReference>
<dbReference type="RefSeq" id="WP_184404887.1">
    <property type="nucleotide sequence ID" value="NZ_JACHHJ010000004.1"/>
</dbReference>
<proteinExistence type="predicted"/>
<name>A0A841Q0L4_9BACL</name>
<reference evidence="1 2" key="1">
    <citation type="submission" date="2020-08" db="EMBL/GenBank/DDBJ databases">
        <title>Genomic Encyclopedia of Type Strains, Phase IV (KMG-IV): sequencing the most valuable type-strain genomes for metagenomic binning, comparative biology and taxonomic classification.</title>
        <authorList>
            <person name="Goeker M."/>
        </authorList>
    </citation>
    <scope>NUCLEOTIDE SEQUENCE [LARGE SCALE GENOMIC DNA]</scope>
    <source>
        <strain evidence="1 2">DSM 21769</strain>
    </source>
</reference>
<accession>A0A841Q0L4</accession>
<evidence type="ECO:0000313" key="2">
    <source>
        <dbReference type="Proteomes" id="UP000568839"/>
    </source>
</evidence>
<organism evidence="1 2">
    <name type="scientific">Geomicrobium halophilum</name>
    <dbReference type="NCBI Taxonomy" id="549000"/>
    <lineage>
        <taxon>Bacteria</taxon>
        <taxon>Bacillati</taxon>
        <taxon>Bacillota</taxon>
        <taxon>Bacilli</taxon>
        <taxon>Bacillales</taxon>
        <taxon>Geomicrobium</taxon>
    </lineage>
</organism>
<evidence type="ECO:0000313" key="1">
    <source>
        <dbReference type="EMBL" id="MBB6450825.1"/>
    </source>
</evidence>
<sequence length="196" mass="23506">MDKTMINIEEVLWLVNSEMGYGTDSYSLNVFKTLDKKDEKKYLVPAKAIKRYIRSYIERKFKERNNKPPVTYEDFDSIIKIVGDGKGRKYEKDGILRMLEDERINELITGRLYEKAYLFENGNGKRMIVPNFVWEYYNEETNMKFEDIEQAQHYVDIKDDTTNTLKMKLHIIQQEIENRKKFENMIENTIQRQTDA</sequence>
<gene>
    <name evidence="1" type="ORF">HNR44_002815</name>
</gene>